<name>C1N6Y8_MICPC</name>
<comment type="pathway">
    <text evidence="3 6">Glycan biosynthesis; trehalose biosynthesis.</text>
</comment>
<reference evidence="8 9" key="1">
    <citation type="journal article" date="2009" name="Science">
        <title>Green evolution and dynamic adaptations revealed by genomes of the marine picoeukaryotes Micromonas.</title>
        <authorList>
            <person name="Worden A.Z."/>
            <person name="Lee J.H."/>
            <person name="Mock T."/>
            <person name="Rouze P."/>
            <person name="Simmons M.P."/>
            <person name="Aerts A.L."/>
            <person name="Allen A.E."/>
            <person name="Cuvelier M.L."/>
            <person name="Derelle E."/>
            <person name="Everett M.V."/>
            <person name="Foulon E."/>
            <person name="Grimwood J."/>
            <person name="Gundlach H."/>
            <person name="Henrissat B."/>
            <person name="Napoli C."/>
            <person name="McDonald S.M."/>
            <person name="Parker M.S."/>
            <person name="Rombauts S."/>
            <person name="Salamov A."/>
            <person name="Von Dassow P."/>
            <person name="Badger J.H."/>
            <person name="Coutinho P.M."/>
            <person name="Demir E."/>
            <person name="Dubchak I."/>
            <person name="Gentemann C."/>
            <person name="Eikrem W."/>
            <person name="Gready J.E."/>
            <person name="John U."/>
            <person name="Lanier W."/>
            <person name="Lindquist E.A."/>
            <person name="Lucas S."/>
            <person name="Mayer K.F."/>
            <person name="Moreau H."/>
            <person name="Not F."/>
            <person name="Otillar R."/>
            <person name="Panaud O."/>
            <person name="Pangilinan J."/>
            <person name="Paulsen I."/>
            <person name="Piegu B."/>
            <person name="Poliakov A."/>
            <person name="Robbens S."/>
            <person name="Schmutz J."/>
            <person name="Toulza E."/>
            <person name="Wyss T."/>
            <person name="Zelensky A."/>
            <person name="Zhou K."/>
            <person name="Armbrust E.V."/>
            <person name="Bhattacharya D."/>
            <person name="Goodenough U.W."/>
            <person name="Van de Peer Y."/>
            <person name="Grigoriev I.V."/>
        </authorList>
    </citation>
    <scope>NUCLEOTIDE SEQUENCE [LARGE SCALE GENOMIC DNA]</scope>
    <source>
        <strain evidence="8 9">CCMP1545</strain>
    </source>
</reference>
<dbReference type="Pfam" id="PF02358">
    <property type="entry name" value="Trehalose_PPase"/>
    <property type="match status" value="1"/>
</dbReference>
<evidence type="ECO:0000256" key="1">
    <source>
        <dbReference type="ARBA" id="ARBA00000500"/>
    </source>
</evidence>
<evidence type="ECO:0000256" key="5">
    <source>
        <dbReference type="ARBA" id="ARBA00022801"/>
    </source>
</evidence>
<comment type="similarity">
    <text evidence="4 6">Belongs to the trehalose phosphatase family.</text>
</comment>
<evidence type="ECO:0000313" key="9">
    <source>
        <dbReference type="Proteomes" id="UP000001876"/>
    </source>
</evidence>
<accession>C1N6Y8</accession>
<dbReference type="PANTHER" id="PTHR43768">
    <property type="entry name" value="TREHALOSE 6-PHOSPHATE PHOSPHATASE"/>
    <property type="match status" value="1"/>
</dbReference>
<dbReference type="InterPro" id="IPR036412">
    <property type="entry name" value="HAD-like_sf"/>
</dbReference>
<dbReference type="KEGG" id="mpp:MICPUCDRAFT_53489"/>
<dbReference type="EC" id="3.1.3.12" evidence="6"/>
<dbReference type="SUPFAM" id="SSF56784">
    <property type="entry name" value="HAD-like"/>
    <property type="match status" value="1"/>
</dbReference>
<dbReference type="eggNOG" id="KOG1050">
    <property type="taxonomic scope" value="Eukaryota"/>
</dbReference>
<dbReference type="InterPro" id="IPR003337">
    <property type="entry name" value="Trehalose_PPase"/>
</dbReference>
<feature type="region of interest" description="Disordered" evidence="7">
    <location>
        <begin position="186"/>
        <end position="221"/>
    </location>
</feature>
<sequence length="415" mass="45405">MAPMPNDATSGADVAGIVTRQRRSEKYWEDYEDWKAQRSSRAAIRVKKTTRRESYRALKRADGALTSFVPSNVPAHPTPPTLAQKHHPCAIECFERFVAAASGKLLTVFLDYDGTISPIVKQPERAFMSDEMRAAVKRVAALYPTAVISGRSREKVYDFVQIPELYYAGSHGLDIVGPRGIASRRRRARGAEDGDAASTDVDVSASGVGEDEDDDAAPTHEAMHQPAPWAAELMDEVNDRCVKAIEDIPGATVDHNKFCISVHYRNCDPKHWGEVNAVVDACVASDPTRLKKATGRKVFEVKPRVAWDKGKALSFLLGELGLDERFHEDEVLSLYFGDDHTDEDAFNELKGMPNGRGCGVIVSTVPKPSDASFSVRDPDDVLIFLNRIADLAENGTTKSMRTTDTAGVKRGGGAA</sequence>
<organism evidence="9">
    <name type="scientific">Micromonas pusilla (strain CCMP1545)</name>
    <name type="common">Picoplanktonic green alga</name>
    <dbReference type="NCBI Taxonomy" id="564608"/>
    <lineage>
        <taxon>Eukaryota</taxon>
        <taxon>Viridiplantae</taxon>
        <taxon>Chlorophyta</taxon>
        <taxon>Mamiellophyceae</taxon>
        <taxon>Mamiellales</taxon>
        <taxon>Mamiellaceae</taxon>
        <taxon>Micromonas</taxon>
    </lineage>
</organism>
<dbReference type="NCBIfam" id="TIGR00685">
    <property type="entry name" value="T6PP"/>
    <property type="match status" value="1"/>
</dbReference>
<evidence type="ECO:0000256" key="2">
    <source>
        <dbReference type="ARBA" id="ARBA00001968"/>
    </source>
</evidence>
<gene>
    <name evidence="8" type="ORF">MICPUCDRAFT_53489</name>
</gene>
<protein>
    <recommendedName>
        <fullName evidence="6">Trehalose 6-phosphate phosphatase</fullName>
        <ecNumber evidence="6">3.1.3.12</ecNumber>
    </recommendedName>
</protein>
<dbReference type="STRING" id="564608.C1N6Y8"/>
<evidence type="ECO:0000256" key="7">
    <source>
        <dbReference type="SAM" id="MobiDB-lite"/>
    </source>
</evidence>
<dbReference type="PANTHER" id="PTHR43768:SF3">
    <property type="entry name" value="TREHALOSE 6-PHOSPHATE PHOSPHATASE"/>
    <property type="match status" value="1"/>
</dbReference>
<dbReference type="Proteomes" id="UP000001876">
    <property type="component" value="Unassembled WGS sequence"/>
</dbReference>
<dbReference type="OrthoDB" id="411251at2759"/>
<dbReference type="NCBIfam" id="TIGR01484">
    <property type="entry name" value="HAD-SF-IIB"/>
    <property type="match status" value="1"/>
</dbReference>
<dbReference type="Gene3D" id="3.40.50.1000">
    <property type="entry name" value="HAD superfamily/HAD-like"/>
    <property type="match status" value="2"/>
</dbReference>
<dbReference type="OMA" id="QPAQWAR"/>
<dbReference type="GeneID" id="9689077"/>
<keyword evidence="9" id="KW-1185">Reference proteome</keyword>
<dbReference type="UniPathway" id="UPA00299"/>
<dbReference type="InterPro" id="IPR044651">
    <property type="entry name" value="OTSB-like"/>
</dbReference>
<comment type="catalytic activity">
    <reaction evidence="1 6">
        <text>alpha,alpha-trehalose 6-phosphate + H2O = alpha,alpha-trehalose + phosphate</text>
        <dbReference type="Rhea" id="RHEA:23420"/>
        <dbReference type="ChEBI" id="CHEBI:15377"/>
        <dbReference type="ChEBI" id="CHEBI:16551"/>
        <dbReference type="ChEBI" id="CHEBI:43474"/>
        <dbReference type="ChEBI" id="CHEBI:58429"/>
        <dbReference type="EC" id="3.1.3.12"/>
    </reaction>
</comment>
<dbReference type="EMBL" id="GG663749">
    <property type="protein sequence ID" value="EEH52187.1"/>
    <property type="molecule type" value="Genomic_DNA"/>
</dbReference>
<dbReference type="InterPro" id="IPR023214">
    <property type="entry name" value="HAD_sf"/>
</dbReference>
<dbReference type="GO" id="GO:0004805">
    <property type="term" value="F:trehalose-phosphatase activity"/>
    <property type="evidence" value="ECO:0007669"/>
    <property type="project" value="UniProtKB-EC"/>
</dbReference>
<comment type="function">
    <text evidence="6">Removes the phosphate from trehalose 6-phosphate to produce free trehalose.</text>
</comment>
<dbReference type="RefSeq" id="XP_003063814.1">
    <property type="nucleotide sequence ID" value="XM_003063768.1"/>
</dbReference>
<keyword evidence="5 6" id="KW-0378">Hydrolase</keyword>
<evidence type="ECO:0000256" key="4">
    <source>
        <dbReference type="ARBA" id="ARBA00008770"/>
    </source>
</evidence>
<dbReference type="InterPro" id="IPR006379">
    <property type="entry name" value="HAD-SF_hydro_IIB"/>
</dbReference>
<proteinExistence type="inferred from homology"/>
<evidence type="ECO:0000256" key="3">
    <source>
        <dbReference type="ARBA" id="ARBA00005199"/>
    </source>
</evidence>
<dbReference type="GO" id="GO:0005992">
    <property type="term" value="P:trehalose biosynthetic process"/>
    <property type="evidence" value="ECO:0007669"/>
    <property type="project" value="UniProtKB-UniPathway"/>
</dbReference>
<comment type="cofactor">
    <cofactor evidence="2 6">
        <name>a divalent metal cation</name>
        <dbReference type="ChEBI" id="CHEBI:60240"/>
    </cofactor>
</comment>
<evidence type="ECO:0000313" key="8">
    <source>
        <dbReference type="EMBL" id="EEH52187.1"/>
    </source>
</evidence>
<dbReference type="AlphaFoldDB" id="C1N6Y8"/>
<evidence type="ECO:0000256" key="6">
    <source>
        <dbReference type="RuleBase" id="RU361117"/>
    </source>
</evidence>